<keyword evidence="6 13" id="KW-0597">Phosphoprotein</keyword>
<feature type="domain" description="Response regulatory" evidence="16">
    <location>
        <begin position="639"/>
        <end position="756"/>
    </location>
</feature>
<feature type="domain" description="MHYT" evidence="18">
    <location>
        <begin position="22"/>
        <end position="217"/>
    </location>
</feature>
<dbReference type="PROSITE" id="PS50924">
    <property type="entry name" value="MHYT"/>
    <property type="match status" value="1"/>
</dbReference>
<dbReference type="SUPFAM" id="SSF47384">
    <property type="entry name" value="Homodimeric domain of signal transducing histidine kinase"/>
    <property type="match status" value="1"/>
</dbReference>
<evidence type="ECO:0000256" key="6">
    <source>
        <dbReference type="ARBA" id="ARBA00022553"/>
    </source>
</evidence>
<dbReference type="InterPro" id="IPR035965">
    <property type="entry name" value="PAS-like_dom_sf"/>
</dbReference>
<dbReference type="InterPro" id="IPR011006">
    <property type="entry name" value="CheY-like_superfamily"/>
</dbReference>
<evidence type="ECO:0000313" key="19">
    <source>
        <dbReference type="EMBL" id="CEG62011.1"/>
    </source>
</evidence>
<dbReference type="InterPro" id="IPR036890">
    <property type="entry name" value="HATPase_C_sf"/>
</dbReference>
<dbReference type="Gene3D" id="3.40.50.2300">
    <property type="match status" value="2"/>
</dbReference>
<dbReference type="SUPFAM" id="SSF55785">
    <property type="entry name" value="PYP-like sensor domain (PAS domain)"/>
    <property type="match status" value="1"/>
</dbReference>
<dbReference type="KEGG" id="tmc:LMI_2760"/>
<reference evidence="20 22" key="3">
    <citation type="submission" date="2016-10" db="EMBL/GenBank/DDBJ databases">
        <authorList>
            <person name="Varghese N."/>
            <person name="Submissions S."/>
        </authorList>
    </citation>
    <scope>NUCLEOTIDE SEQUENCE [LARGE SCALE GENOMIC DNA]</scope>
    <source>
        <strain evidence="20 22">ATCC 33218</strain>
    </source>
</reference>
<dbReference type="Proteomes" id="UP000032414">
    <property type="component" value="Chromosome I"/>
</dbReference>
<evidence type="ECO:0000259" key="16">
    <source>
        <dbReference type="PROSITE" id="PS50110"/>
    </source>
</evidence>
<dbReference type="CDD" id="cd00130">
    <property type="entry name" value="PAS"/>
    <property type="match status" value="1"/>
</dbReference>
<dbReference type="GO" id="GO:0005524">
    <property type="term" value="F:ATP binding"/>
    <property type="evidence" value="ECO:0007669"/>
    <property type="project" value="UniProtKB-KW"/>
</dbReference>
<evidence type="ECO:0000256" key="9">
    <source>
        <dbReference type="ARBA" id="ARBA00022777"/>
    </source>
</evidence>
<organism evidence="19 21">
    <name type="scientific">Legionella micdadei</name>
    <name type="common">Tatlockia micdadei</name>
    <dbReference type="NCBI Taxonomy" id="451"/>
    <lineage>
        <taxon>Bacteria</taxon>
        <taxon>Pseudomonadati</taxon>
        <taxon>Pseudomonadota</taxon>
        <taxon>Gammaproteobacteria</taxon>
        <taxon>Legionellales</taxon>
        <taxon>Legionellaceae</taxon>
        <taxon>Legionella</taxon>
    </lineage>
</organism>
<dbReference type="Proteomes" id="UP000182998">
    <property type="component" value="Unassembled WGS sequence"/>
</dbReference>
<gene>
    <name evidence="19" type="ORF">LMI_2760</name>
    <name evidence="20" type="ORF">SAMN02982997_02852</name>
</gene>
<keyword evidence="22" id="KW-1185">Reference proteome</keyword>
<dbReference type="Gene3D" id="1.10.287.130">
    <property type="match status" value="1"/>
</dbReference>
<dbReference type="PROSITE" id="PS50113">
    <property type="entry name" value="PAC"/>
    <property type="match status" value="1"/>
</dbReference>
<dbReference type="InterPro" id="IPR003594">
    <property type="entry name" value="HATPase_dom"/>
</dbReference>
<evidence type="ECO:0000259" key="17">
    <source>
        <dbReference type="PROSITE" id="PS50113"/>
    </source>
</evidence>
<evidence type="ECO:0000313" key="22">
    <source>
        <dbReference type="Proteomes" id="UP000182998"/>
    </source>
</evidence>
<dbReference type="InterPro" id="IPR003661">
    <property type="entry name" value="HisK_dim/P_dom"/>
</dbReference>
<keyword evidence="10" id="KW-0067">ATP-binding</keyword>
<dbReference type="AlphaFoldDB" id="A0A098GKG2"/>
<dbReference type="Gene3D" id="3.30.565.10">
    <property type="entry name" value="Histidine kinase-like ATPase, C-terminal domain"/>
    <property type="match status" value="1"/>
</dbReference>
<evidence type="ECO:0000313" key="21">
    <source>
        <dbReference type="Proteomes" id="UP000032414"/>
    </source>
</evidence>
<dbReference type="Pfam" id="PF00989">
    <property type="entry name" value="PAS"/>
    <property type="match status" value="1"/>
</dbReference>
<evidence type="ECO:0000256" key="11">
    <source>
        <dbReference type="ARBA" id="ARBA00023012"/>
    </source>
</evidence>
<reference evidence="19" key="2">
    <citation type="submission" date="2014-09" db="EMBL/GenBank/DDBJ databases">
        <authorList>
            <person name="GOMEZ-VALERO Laura"/>
        </authorList>
    </citation>
    <scope>NUCLEOTIDE SEQUENCE</scope>
    <source>
        <strain evidence="19">ATCC33218</strain>
    </source>
</reference>
<dbReference type="GO" id="GO:0000155">
    <property type="term" value="F:phosphorelay sensor kinase activity"/>
    <property type="evidence" value="ECO:0007669"/>
    <property type="project" value="InterPro"/>
</dbReference>
<dbReference type="EMBL" id="LN614830">
    <property type="protein sequence ID" value="CEG62011.1"/>
    <property type="molecule type" value="Genomic_DNA"/>
</dbReference>
<feature type="transmembrane region" description="Helical" evidence="14">
    <location>
        <begin position="26"/>
        <end position="45"/>
    </location>
</feature>
<dbReference type="GO" id="GO:0005886">
    <property type="term" value="C:plasma membrane"/>
    <property type="evidence" value="ECO:0007669"/>
    <property type="project" value="UniProtKB-SubCell"/>
</dbReference>
<evidence type="ECO:0000256" key="14">
    <source>
        <dbReference type="PROSITE-ProRule" id="PRU00244"/>
    </source>
</evidence>
<dbReference type="EC" id="2.7.13.3" evidence="4"/>
<dbReference type="InterPro" id="IPR036097">
    <property type="entry name" value="HisK_dim/P_sf"/>
</dbReference>
<dbReference type="SMART" id="SM00387">
    <property type="entry name" value="HATPase_c"/>
    <property type="match status" value="1"/>
</dbReference>
<dbReference type="Pfam" id="PF03707">
    <property type="entry name" value="MHYT"/>
    <property type="match status" value="3"/>
</dbReference>
<keyword evidence="8" id="KW-0547">Nucleotide-binding</keyword>
<feature type="transmembrane region" description="Helical" evidence="14">
    <location>
        <begin position="190"/>
        <end position="215"/>
    </location>
</feature>
<proteinExistence type="predicted"/>
<evidence type="ECO:0000256" key="12">
    <source>
        <dbReference type="ARBA" id="ARBA00023136"/>
    </source>
</evidence>
<dbReference type="Gene3D" id="3.30.450.20">
    <property type="entry name" value="PAS domain"/>
    <property type="match status" value="1"/>
</dbReference>
<evidence type="ECO:0000259" key="18">
    <source>
        <dbReference type="PROSITE" id="PS50924"/>
    </source>
</evidence>
<evidence type="ECO:0000256" key="3">
    <source>
        <dbReference type="ARBA" id="ARBA00004314"/>
    </source>
</evidence>
<dbReference type="PROSITE" id="PS50110">
    <property type="entry name" value="RESPONSE_REGULATORY"/>
    <property type="match status" value="2"/>
</dbReference>
<dbReference type="GO" id="GO:0045121">
    <property type="term" value="C:membrane raft"/>
    <property type="evidence" value="ECO:0007669"/>
    <property type="project" value="UniProtKB-SubCell"/>
</dbReference>
<dbReference type="RefSeq" id="WP_045100149.1">
    <property type="nucleotide sequence ID" value="NZ_FMVN01000018.1"/>
</dbReference>
<dbReference type="Pfam" id="PF02518">
    <property type="entry name" value="HATPase_c"/>
    <property type="match status" value="1"/>
</dbReference>
<name>A0A098GKG2_LEGMI</name>
<dbReference type="Pfam" id="PF00512">
    <property type="entry name" value="HisKA"/>
    <property type="match status" value="1"/>
</dbReference>
<feature type="modified residue" description="4-aspartylphosphate" evidence="13">
    <location>
        <position position="813"/>
    </location>
</feature>
<keyword evidence="14" id="KW-1133">Transmembrane helix</keyword>
<dbReference type="GO" id="GO:0009927">
    <property type="term" value="F:histidine phosphotransfer kinase activity"/>
    <property type="evidence" value="ECO:0007669"/>
    <property type="project" value="TreeGrafter"/>
</dbReference>
<evidence type="ECO:0000259" key="15">
    <source>
        <dbReference type="PROSITE" id="PS50109"/>
    </source>
</evidence>
<feature type="transmembrane region" description="Helical" evidence="14">
    <location>
        <begin position="57"/>
        <end position="87"/>
    </location>
</feature>
<dbReference type="PATRIC" id="fig|451.8.peg.722"/>
<dbReference type="GO" id="GO:0006355">
    <property type="term" value="P:regulation of DNA-templated transcription"/>
    <property type="evidence" value="ECO:0007669"/>
    <property type="project" value="InterPro"/>
</dbReference>
<dbReference type="InterPro" id="IPR000700">
    <property type="entry name" value="PAS-assoc_C"/>
</dbReference>
<sequence length="873" mass="97494">MDFLRDWFQFGPLPANRLDGYYDPSLVVLSYIVAVLASYVALTLVSRLREEKTNQAATYWLIGGAFTMGAGIWSMHFIGMLAFVLPMPMEYELGWTAASLLMAMVASGFALFILQKKECSIFHLGLGGLFIGLAISTMHYMGMEGMKSHVNIHYLPGMFFLSIFIGIAAAEVALWLALESSRGRAQRQTYFKMGSALIMGLAICGMHYTGMSASVFTNYPNHLMLAEDQVIKPNYLAFFIAGITALIISLALTVSSYYKKMINAVQNEKEFLNAMLDNLEDGIIACNEKGEITVLNNAMQKNFSINKMSLTVTEMHKYYQLFTEKNEPIPKESFPLKRVFDGEVIQRLPLVVKFKNEETIDVIIDGQPIINKEGKSLGAVVVVHDVTELKRAEKLKREFVSIVSHELRTPLTSIRGSLGLLTSGFLGSFSEKAKKLLEIANNNCERLLLLINDILDIEKIEAGKMEFQFKSINLKQIIEEAVDANKMYAEKYSVSLQIKYPKKKLMVNVDTGRLMQVLANLLSNACKFSPPNSTVMIEVKRLDEKVRVSVIDNGVGISEEFQSRVFQKFSQADSSDTRRKGGTGLGLNISKSIIEEMGGTLNFISKPNQGSTFYFELPLIDLAQEFEVLLPPFNKSTKRLLICEDDQDQADYLQALLESAGFTVDIALTAAGAKEKLENGFYQALLLDLILPDQDGISLIRELRSVQKTHDLPIIVLSIISQTGKTLLNGDAVSVIDWVDKPVDLKRLMQAINRIKVQDTQHLPTILHVEDNADTRHVVGLLLEKHAQVDTANTLHEAKKVLAKKRYDLIILDLLLPDGNGVELLPLLASYKIPVLVFSDMQLNNEYAQYVSQALVKSDSTNEKLLNTIMNLI</sequence>
<dbReference type="PROSITE" id="PS50109">
    <property type="entry name" value="HIS_KIN"/>
    <property type="match status" value="1"/>
</dbReference>
<dbReference type="PRINTS" id="PR00344">
    <property type="entry name" value="BCTRLSENSOR"/>
</dbReference>
<feature type="domain" description="Response regulatory" evidence="16">
    <location>
        <begin position="765"/>
        <end position="873"/>
    </location>
</feature>
<evidence type="ECO:0000256" key="4">
    <source>
        <dbReference type="ARBA" id="ARBA00012438"/>
    </source>
</evidence>
<keyword evidence="9 19" id="KW-0418">Kinase</keyword>
<dbReference type="InterPro" id="IPR001789">
    <property type="entry name" value="Sig_transdc_resp-reg_receiver"/>
</dbReference>
<dbReference type="CDD" id="cd16922">
    <property type="entry name" value="HATPase_EvgS-ArcB-TorS-like"/>
    <property type="match status" value="1"/>
</dbReference>
<keyword evidence="7" id="KW-0808">Transferase</keyword>
<dbReference type="InterPro" id="IPR004358">
    <property type="entry name" value="Sig_transdc_His_kin-like_C"/>
</dbReference>
<keyword evidence="11" id="KW-0902">Two-component regulatory system</keyword>
<accession>A0A098GKG2</accession>
<protein>
    <recommendedName>
        <fullName evidence="4">histidine kinase</fullName>
        <ecNumber evidence="4">2.7.13.3</ecNumber>
    </recommendedName>
</protein>
<dbReference type="HOGENOM" id="CLU_000445_104_13_6"/>
<dbReference type="NCBIfam" id="TIGR00229">
    <property type="entry name" value="sensory_box"/>
    <property type="match status" value="1"/>
</dbReference>
<dbReference type="SMART" id="SM00388">
    <property type="entry name" value="HisKA"/>
    <property type="match status" value="1"/>
</dbReference>
<evidence type="ECO:0000256" key="8">
    <source>
        <dbReference type="ARBA" id="ARBA00022741"/>
    </source>
</evidence>
<feature type="domain" description="PAC" evidence="17">
    <location>
        <begin position="346"/>
        <end position="398"/>
    </location>
</feature>
<dbReference type="SUPFAM" id="SSF55874">
    <property type="entry name" value="ATPase domain of HSP90 chaperone/DNA topoisomerase II/histidine kinase"/>
    <property type="match status" value="1"/>
</dbReference>
<comment type="catalytic activity">
    <reaction evidence="1">
        <text>ATP + protein L-histidine = ADP + protein N-phospho-L-histidine.</text>
        <dbReference type="EC" id="2.7.13.3"/>
    </reaction>
</comment>
<keyword evidence="14" id="KW-0812">Transmembrane</keyword>
<dbReference type="InterPro" id="IPR000014">
    <property type="entry name" value="PAS"/>
</dbReference>
<evidence type="ECO:0000313" key="20">
    <source>
        <dbReference type="EMBL" id="SCY77169.1"/>
    </source>
</evidence>
<feature type="transmembrane region" description="Helical" evidence="14">
    <location>
        <begin position="154"/>
        <end position="178"/>
    </location>
</feature>
<dbReference type="FunFam" id="1.10.287.130:FF:000001">
    <property type="entry name" value="Two-component sensor histidine kinase"/>
    <property type="match status" value="1"/>
</dbReference>
<dbReference type="OrthoDB" id="9792854at2"/>
<dbReference type="EMBL" id="FMVN01000018">
    <property type="protein sequence ID" value="SCY77169.1"/>
    <property type="molecule type" value="Genomic_DNA"/>
</dbReference>
<feature type="transmembrane region" description="Helical" evidence="14">
    <location>
        <begin position="121"/>
        <end position="142"/>
    </location>
</feature>
<dbReference type="InterPro" id="IPR013767">
    <property type="entry name" value="PAS_fold"/>
</dbReference>
<evidence type="ECO:0000256" key="2">
    <source>
        <dbReference type="ARBA" id="ARBA00004236"/>
    </source>
</evidence>
<keyword evidence="5" id="KW-1003">Cell membrane</keyword>
<dbReference type="CDD" id="cd00082">
    <property type="entry name" value="HisKA"/>
    <property type="match status" value="1"/>
</dbReference>
<comment type="subcellular location">
    <subcellularLocation>
        <location evidence="2">Cell membrane</location>
    </subcellularLocation>
    <subcellularLocation>
        <location evidence="3">Membrane raft</location>
        <topology evidence="3">Multi-pass membrane protein</topology>
    </subcellularLocation>
</comment>
<dbReference type="Pfam" id="PF00072">
    <property type="entry name" value="Response_reg"/>
    <property type="match status" value="2"/>
</dbReference>
<feature type="transmembrane region" description="Helical" evidence="14">
    <location>
        <begin position="93"/>
        <end position="114"/>
    </location>
</feature>
<dbReference type="FunFam" id="3.30.565.10:FF:000023">
    <property type="entry name" value="PAS domain-containing sensor histidine kinase"/>
    <property type="match status" value="1"/>
</dbReference>
<evidence type="ECO:0000256" key="5">
    <source>
        <dbReference type="ARBA" id="ARBA00022475"/>
    </source>
</evidence>
<dbReference type="InterPro" id="IPR005330">
    <property type="entry name" value="MHYT_dom"/>
</dbReference>
<feature type="transmembrane region" description="Helical" evidence="14">
    <location>
        <begin position="235"/>
        <end position="258"/>
    </location>
</feature>
<dbReference type="SMART" id="SM00448">
    <property type="entry name" value="REC"/>
    <property type="match status" value="2"/>
</dbReference>
<feature type="domain" description="Histidine kinase" evidence="15">
    <location>
        <begin position="402"/>
        <end position="621"/>
    </location>
</feature>
<dbReference type="InterPro" id="IPR005467">
    <property type="entry name" value="His_kinase_dom"/>
</dbReference>
<evidence type="ECO:0000256" key="13">
    <source>
        <dbReference type="PROSITE-ProRule" id="PRU00169"/>
    </source>
</evidence>
<dbReference type="PANTHER" id="PTHR43047:SF72">
    <property type="entry name" value="OSMOSENSING HISTIDINE PROTEIN KINASE SLN1"/>
    <property type="match status" value="1"/>
</dbReference>
<dbReference type="PANTHER" id="PTHR43047">
    <property type="entry name" value="TWO-COMPONENT HISTIDINE PROTEIN KINASE"/>
    <property type="match status" value="1"/>
</dbReference>
<evidence type="ECO:0000256" key="7">
    <source>
        <dbReference type="ARBA" id="ARBA00022679"/>
    </source>
</evidence>
<evidence type="ECO:0000256" key="10">
    <source>
        <dbReference type="ARBA" id="ARBA00022840"/>
    </source>
</evidence>
<dbReference type="SUPFAM" id="SSF52172">
    <property type="entry name" value="CheY-like"/>
    <property type="match status" value="2"/>
</dbReference>
<evidence type="ECO:0000256" key="1">
    <source>
        <dbReference type="ARBA" id="ARBA00000085"/>
    </source>
</evidence>
<reference evidence="21" key="1">
    <citation type="submission" date="2014-09" db="EMBL/GenBank/DDBJ databases">
        <authorList>
            <person name="Gomez-Valero L."/>
        </authorList>
    </citation>
    <scope>NUCLEOTIDE SEQUENCE [LARGE SCALE GENOMIC DNA]</scope>
    <source>
        <strain evidence="21">ATCC33218</strain>
    </source>
</reference>
<keyword evidence="12 14" id="KW-0472">Membrane</keyword>
<feature type="modified residue" description="4-aspartylphosphate" evidence="13">
    <location>
        <position position="688"/>
    </location>
</feature>